<dbReference type="STRING" id="104452.A0A0L7KXX7"/>
<comment type="caution">
    <text evidence="1">The sequence shown here is derived from an EMBL/GenBank/DDBJ whole genome shotgun (WGS) entry which is preliminary data.</text>
</comment>
<keyword evidence="1" id="KW-0560">Oxidoreductase</keyword>
<dbReference type="GO" id="GO:0004601">
    <property type="term" value="F:peroxidase activity"/>
    <property type="evidence" value="ECO:0007669"/>
    <property type="project" value="UniProtKB-KW"/>
</dbReference>
<dbReference type="Proteomes" id="UP000037510">
    <property type="component" value="Unassembled WGS sequence"/>
</dbReference>
<accession>A0A0L7KXX7</accession>
<organism evidence="1 2">
    <name type="scientific">Operophtera brumata</name>
    <name type="common">Winter moth</name>
    <name type="synonym">Phalaena brumata</name>
    <dbReference type="NCBI Taxonomy" id="104452"/>
    <lineage>
        <taxon>Eukaryota</taxon>
        <taxon>Metazoa</taxon>
        <taxon>Ecdysozoa</taxon>
        <taxon>Arthropoda</taxon>
        <taxon>Hexapoda</taxon>
        <taxon>Insecta</taxon>
        <taxon>Pterygota</taxon>
        <taxon>Neoptera</taxon>
        <taxon>Endopterygota</taxon>
        <taxon>Lepidoptera</taxon>
        <taxon>Glossata</taxon>
        <taxon>Ditrysia</taxon>
        <taxon>Geometroidea</taxon>
        <taxon>Geometridae</taxon>
        <taxon>Larentiinae</taxon>
        <taxon>Operophtera</taxon>
    </lineage>
</organism>
<gene>
    <name evidence="1" type="ORF">OBRU01_19502</name>
</gene>
<keyword evidence="2" id="KW-1185">Reference proteome</keyword>
<dbReference type="EMBL" id="JTDY01004465">
    <property type="protein sequence ID" value="KOB68123.1"/>
    <property type="molecule type" value="Genomic_DNA"/>
</dbReference>
<evidence type="ECO:0000313" key="2">
    <source>
        <dbReference type="Proteomes" id="UP000037510"/>
    </source>
</evidence>
<proteinExistence type="predicted"/>
<sequence>MRRQSFLPLRVGKSQSEVSQPLENAIIVMSFIVKQLTRREFANIDCQVIGVSTDSEFSHLAWTNTPRKFKVYE</sequence>
<keyword evidence="1" id="KW-0575">Peroxidase</keyword>
<evidence type="ECO:0000313" key="1">
    <source>
        <dbReference type="EMBL" id="KOB68123.1"/>
    </source>
</evidence>
<reference evidence="1 2" key="1">
    <citation type="journal article" date="2015" name="Genome Biol. Evol.">
        <title>The genome of winter moth (Operophtera brumata) provides a genomic perspective on sexual dimorphism and phenology.</title>
        <authorList>
            <person name="Derks M.F."/>
            <person name="Smit S."/>
            <person name="Salis L."/>
            <person name="Schijlen E."/>
            <person name="Bossers A."/>
            <person name="Mateman C."/>
            <person name="Pijl A.S."/>
            <person name="de Ridder D."/>
            <person name="Groenen M.A."/>
            <person name="Visser M.E."/>
            <person name="Megens H.J."/>
        </authorList>
    </citation>
    <scope>NUCLEOTIDE SEQUENCE [LARGE SCALE GENOMIC DNA]</scope>
    <source>
        <strain evidence="1">WM2013NL</strain>
        <tissue evidence="1">Head and thorax</tissue>
    </source>
</reference>
<dbReference type="SUPFAM" id="SSF52833">
    <property type="entry name" value="Thioredoxin-like"/>
    <property type="match status" value="1"/>
</dbReference>
<dbReference type="Gene3D" id="3.40.30.10">
    <property type="entry name" value="Glutaredoxin"/>
    <property type="match status" value="1"/>
</dbReference>
<name>A0A0L7KXX7_OPEBR</name>
<dbReference type="AlphaFoldDB" id="A0A0L7KXX7"/>
<dbReference type="InterPro" id="IPR036249">
    <property type="entry name" value="Thioredoxin-like_sf"/>
</dbReference>
<protein>
    <submittedName>
        <fullName evidence="1">Thioredoxin peroxidase</fullName>
    </submittedName>
</protein>